<dbReference type="InterPro" id="IPR010998">
    <property type="entry name" value="Integrase_recombinase_N"/>
</dbReference>
<dbReference type="EMBL" id="VUJV01000001">
    <property type="protein sequence ID" value="KAA1421240.1"/>
    <property type="molecule type" value="Genomic_DNA"/>
</dbReference>
<evidence type="ECO:0000256" key="5">
    <source>
        <dbReference type="SAM" id="MobiDB-lite"/>
    </source>
</evidence>
<dbReference type="GO" id="GO:0006310">
    <property type="term" value="P:DNA recombination"/>
    <property type="evidence" value="ECO:0007669"/>
    <property type="project" value="UniProtKB-KW"/>
</dbReference>
<feature type="compositionally biased region" description="Polar residues" evidence="5">
    <location>
        <begin position="349"/>
        <end position="360"/>
    </location>
</feature>
<dbReference type="GO" id="GO:0003677">
    <property type="term" value="F:DNA binding"/>
    <property type="evidence" value="ECO:0007669"/>
    <property type="project" value="UniProtKB-UniRule"/>
</dbReference>
<evidence type="ECO:0000313" key="8">
    <source>
        <dbReference type="EMBL" id="KAA1421240.1"/>
    </source>
</evidence>
<dbReference type="RefSeq" id="WP_149726700.1">
    <property type="nucleotide sequence ID" value="NZ_VUJV01000001.1"/>
</dbReference>
<evidence type="ECO:0000256" key="4">
    <source>
        <dbReference type="PROSITE-ProRule" id="PRU01248"/>
    </source>
</evidence>
<evidence type="ECO:0000256" key="3">
    <source>
        <dbReference type="ARBA" id="ARBA00023172"/>
    </source>
</evidence>
<proteinExistence type="inferred from homology"/>
<protein>
    <submittedName>
        <fullName evidence="8">Tyrosine-type recombinase/integrase</fullName>
    </submittedName>
</protein>
<dbReference type="InterPro" id="IPR044068">
    <property type="entry name" value="CB"/>
</dbReference>
<dbReference type="InterPro" id="IPR013762">
    <property type="entry name" value="Integrase-like_cat_sf"/>
</dbReference>
<dbReference type="PROSITE" id="PS51898">
    <property type="entry name" value="TYR_RECOMBINASE"/>
    <property type="match status" value="1"/>
</dbReference>
<comment type="caution">
    <text evidence="8">The sequence shown here is derived from an EMBL/GenBank/DDBJ whole genome shotgun (WGS) entry which is preliminary data.</text>
</comment>
<comment type="similarity">
    <text evidence="1">Belongs to the 'phage' integrase family.</text>
</comment>
<dbReference type="CDD" id="cd00397">
    <property type="entry name" value="DNA_BRE_C"/>
    <property type="match status" value="1"/>
</dbReference>
<reference evidence="8 9" key="1">
    <citation type="submission" date="2019-09" db="EMBL/GenBank/DDBJ databases">
        <title>Nocardioides panacisoli sp. nov., isolated from the soil of a ginseng field.</title>
        <authorList>
            <person name="Cho C."/>
        </authorList>
    </citation>
    <scope>NUCLEOTIDE SEQUENCE [LARGE SCALE GENOMIC DNA]</scope>
    <source>
        <strain evidence="8 9">BN130099</strain>
    </source>
</reference>
<evidence type="ECO:0000313" key="9">
    <source>
        <dbReference type="Proteomes" id="UP000325003"/>
    </source>
</evidence>
<dbReference type="Proteomes" id="UP000325003">
    <property type="component" value="Unassembled WGS sequence"/>
</dbReference>
<keyword evidence="2 4" id="KW-0238">DNA-binding</keyword>
<dbReference type="PROSITE" id="PS51900">
    <property type="entry name" value="CB"/>
    <property type="match status" value="1"/>
</dbReference>
<evidence type="ECO:0000259" key="6">
    <source>
        <dbReference type="PROSITE" id="PS51898"/>
    </source>
</evidence>
<name>A0A5B1LN99_9ACTN</name>
<dbReference type="InterPro" id="IPR011010">
    <property type="entry name" value="DNA_brk_join_enz"/>
</dbReference>
<evidence type="ECO:0000259" key="7">
    <source>
        <dbReference type="PROSITE" id="PS51900"/>
    </source>
</evidence>
<feature type="domain" description="Core-binding (CB)" evidence="7">
    <location>
        <begin position="4"/>
        <end position="98"/>
    </location>
</feature>
<organism evidence="8 9">
    <name type="scientific">Nocardioides humilatus</name>
    <dbReference type="NCBI Taxonomy" id="2607660"/>
    <lineage>
        <taxon>Bacteria</taxon>
        <taxon>Bacillati</taxon>
        <taxon>Actinomycetota</taxon>
        <taxon>Actinomycetes</taxon>
        <taxon>Propionibacteriales</taxon>
        <taxon>Nocardioidaceae</taxon>
        <taxon>Nocardioides</taxon>
    </lineage>
</organism>
<gene>
    <name evidence="8" type="ORF">F0U44_02710</name>
</gene>
<dbReference type="AlphaFoldDB" id="A0A5B1LN99"/>
<feature type="region of interest" description="Disordered" evidence="5">
    <location>
        <begin position="334"/>
        <end position="360"/>
    </location>
</feature>
<feature type="domain" description="Tyr recombinase" evidence="6">
    <location>
        <begin position="111"/>
        <end position="335"/>
    </location>
</feature>
<keyword evidence="9" id="KW-1185">Reference proteome</keyword>
<dbReference type="GO" id="GO:0015074">
    <property type="term" value="P:DNA integration"/>
    <property type="evidence" value="ECO:0007669"/>
    <property type="project" value="InterPro"/>
</dbReference>
<reference evidence="8 9" key="2">
    <citation type="submission" date="2019-09" db="EMBL/GenBank/DDBJ databases">
        <authorList>
            <person name="Jin C."/>
        </authorList>
    </citation>
    <scope>NUCLEOTIDE SEQUENCE [LARGE SCALE GENOMIC DNA]</scope>
    <source>
        <strain evidence="8 9">BN130099</strain>
    </source>
</reference>
<dbReference type="InterPro" id="IPR050090">
    <property type="entry name" value="Tyrosine_recombinase_XerCD"/>
</dbReference>
<dbReference type="Gene3D" id="1.10.150.130">
    <property type="match status" value="1"/>
</dbReference>
<sequence length="360" mass="41407">MQYPRLSPVLDEYLAMRGNRVSPTTARNEAFVLRRFVANIGDIQVRHLTPQHVERWFYGTNGVMATHKTRDGQTRTPVGPATHNFYRTRLSEFFKYLAKRGLTRADLLQEVRPQRLDVKQRLQPGREMLWAMLDNTSSPRDRAILATFMNTGLRASEVCDLRVGDVDFDSMSLHVRITKSRTEDDLPLTSDLAEELRRWLAIYRTDCIDFDRPIEVADNHFLFPARTGVRYRWRTTEDGGRVQYQAPSTWRPETRLQKVERIVQAALRSVGLPTSHEGGHTLRRAVARIYFDDLNASGEWDSALRMTSALLHHSNTSTTERYLGLDKDRRARDESLRGKSLLGPRTAPASVTTIRRTTPN</sequence>
<dbReference type="Pfam" id="PF00589">
    <property type="entry name" value="Phage_integrase"/>
    <property type="match status" value="1"/>
</dbReference>
<keyword evidence="3" id="KW-0233">DNA recombination</keyword>
<dbReference type="SUPFAM" id="SSF56349">
    <property type="entry name" value="DNA breaking-rejoining enzymes"/>
    <property type="match status" value="1"/>
</dbReference>
<evidence type="ECO:0000256" key="2">
    <source>
        <dbReference type="ARBA" id="ARBA00023125"/>
    </source>
</evidence>
<dbReference type="Gene3D" id="1.10.443.10">
    <property type="entry name" value="Intergrase catalytic core"/>
    <property type="match status" value="1"/>
</dbReference>
<dbReference type="PANTHER" id="PTHR30349">
    <property type="entry name" value="PHAGE INTEGRASE-RELATED"/>
    <property type="match status" value="1"/>
</dbReference>
<dbReference type="PANTHER" id="PTHR30349:SF41">
    <property type="entry name" value="INTEGRASE_RECOMBINASE PROTEIN MJ0367-RELATED"/>
    <property type="match status" value="1"/>
</dbReference>
<accession>A0A5B1LN99</accession>
<dbReference type="InterPro" id="IPR002104">
    <property type="entry name" value="Integrase_catalytic"/>
</dbReference>
<evidence type="ECO:0000256" key="1">
    <source>
        <dbReference type="ARBA" id="ARBA00008857"/>
    </source>
</evidence>